<evidence type="ECO:0000259" key="12">
    <source>
        <dbReference type="PROSITE" id="PS50157"/>
    </source>
</evidence>
<keyword evidence="6 10" id="KW-0863">Zinc-finger</keyword>
<accession>A0AAW2HDS0</accession>
<keyword evidence="8" id="KW-0832">Ubl conjugation</keyword>
<evidence type="ECO:0000256" key="1">
    <source>
        <dbReference type="ARBA" id="ARBA00004604"/>
    </source>
</evidence>
<dbReference type="SMART" id="SM00355">
    <property type="entry name" value="ZnF_C2H2"/>
    <property type="match status" value="3"/>
</dbReference>
<sequence>MNKMPYSANNDQPNLKEGRRGRPRADAVTTMMMEGSSSPSTIKCKFCMRVFSREKSLQTHIRTHTGEKPYVCDYPGCPRAFTQSGHLKTHQRLHTGERPFKCSAPGCEARFKHANRHCSAHPQTALIRDVWNGIEFGSTTSPSHSVEAMHWLERYKREHMSTPHARKAEKRQKKSLSEDLENSESPKKMKFRKELLEDMESTRELTKSLSPRKKLSDIVNSSRVVKEVPKNIFGHLVFENPEPGSSQTVEEDNKLKEGKFPSESNVTKPEPVKKRWLREACQDSINWEADFVRPIDWGENSNESYEIKYFGSKDNCYNQDISFNQSKCSKVLTLKNDIMIPEQKIDSYSENDTVYAVQNRLQSDVVKINDTVDSITDNNMIEVSNVNQILVKDVLIKDEPPSDKYPELTGDQYAELTSLPENYMKFPKYYIRKNDNEGDTNVKSIQNVYYAYEPKTLIKVQKVDYPGNDTQKLNETRPTVLMHSRKLKTILTLDNGNANLQAQNVGNIPVQGDYIITECDEKGQSTDITNFRVTERVNEHSDLSTALVLMELSKSQNTVH</sequence>
<keyword evidence="4" id="KW-0479">Metal-binding</keyword>
<dbReference type="SUPFAM" id="SSF57667">
    <property type="entry name" value="beta-beta-alpha zinc fingers"/>
    <property type="match status" value="1"/>
</dbReference>
<dbReference type="GO" id="GO:0000785">
    <property type="term" value="C:chromatin"/>
    <property type="evidence" value="ECO:0007669"/>
    <property type="project" value="TreeGrafter"/>
</dbReference>
<evidence type="ECO:0000256" key="3">
    <source>
        <dbReference type="ARBA" id="ARBA00022499"/>
    </source>
</evidence>
<dbReference type="InterPro" id="IPR036236">
    <property type="entry name" value="Znf_C2H2_sf"/>
</dbReference>
<dbReference type="PANTHER" id="PTHR14003">
    <property type="entry name" value="TRANSCRIPTIONAL REPRESSOR PROTEIN YY"/>
    <property type="match status" value="1"/>
</dbReference>
<keyword evidence="7" id="KW-0862">Zinc</keyword>
<feature type="domain" description="C2H2-type" evidence="12">
    <location>
        <begin position="70"/>
        <end position="99"/>
    </location>
</feature>
<name>A0AAW2HDS0_9NEOP</name>
<protein>
    <recommendedName>
        <fullName evidence="9">Wilms tumor protein homolog</fullName>
    </recommendedName>
</protein>
<comment type="subcellular location">
    <subcellularLocation>
        <location evidence="1">Nucleus</location>
        <location evidence="1">Nucleolus</location>
    </subcellularLocation>
    <subcellularLocation>
        <location evidence="2">Nucleus</location>
        <location evidence="2">Nucleoplasm</location>
    </subcellularLocation>
</comment>
<organism evidence="13">
    <name type="scientific">Menopon gallinae</name>
    <name type="common">poultry shaft louse</name>
    <dbReference type="NCBI Taxonomy" id="328185"/>
    <lineage>
        <taxon>Eukaryota</taxon>
        <taxon>Metazoa</taxon>
        <taxon>Ecdysozoa</taxon>
        <taxon>Arthropoda</taxon>
        <taxon>Hexapoda</taxon>
        <taxon>Insecta</taxon>
        <taxon>Pterygota</taxon>
        <taxon>Neoptera</taxon>
        <taxon>Paraneoptera</taxon>
        <taxon>Psocodea</taxon>
        <taxon>Troctomorpha</taxon>
        <taxon>Phthiraptera</taxon>
        <taxon>Amblycera</taxon>
        <taxon>Menoponidae</taxon>
        <taxon>Menopon</taxon>
    </lineage>
</organism>
<feature type="region of interest" description="Disordered" evidence="11">
    <location>
        <begin position="159"/>
        <end position="191"/>
    </location>
</feature>
<evidence type="ECO:0000256" key="11">
    <source>
        <dbReference type="SAM" id="MobiDB-lite"/>
    </source>
</evidence>
<evidence type="ECO:0000313" key="13">
    <source>
        <dbReference type="EMBL" id="KAL0267892.1"/>
    </source>
</evidence>
<evidence type="ECO:0000256" key="7">
    <source>
        <dbReference type="ARBA" id="ARBA00022833"/>
    </source>
</evidence>
<dbReference type="GO" id="GO:0008270">
    <property type="term" value="F:zinc ion binding"/>
    <property type="evidence" value="ECO:0007669"/>
    <property type="project" value="UniProtKB-KW"/>
</dbReference>
<evidence type="ECO:0000256" key="8">
    <source>
        <dbReference type="ARBA" id="ARBA00022843"/>
    </source>
</evidence>
<feature type="compositionally biased region" description="Basic and acidic residues" evidence="11">
    <location>
        <begin position="14"/>
        <end position="24"/>
    </location>
</feature>
<evidence type="ECO:0000256" key="4">
    <source>
        <dbReference type="ARBA" id="ARBA00022723"/>
    </source>
</evidence>
<evidence type="ECO:0000256" key="9">
    <source>
        <dbReference type="ARBA" id="ARBA00069242"/>
    </source>
</evidence>
<feature type="domain" description="C2H2-type" evidence="12">
    <location>
        <begin position="42"/>
        <end position="69"/>
    </location>
</feature>
<keyword evidence="5" id="KW-0677">Repeat</keyword>
<dbReference type="AlphaFoldDB" id="A0AAW2HDS0"/>
<comment type="caution">
    <text evidence="13">The sequence shown here is derived from an EMBL/GenBank/DDBJ whole genome shotgun (WGS) entry which is preliminary data.</text>
</comment>
<dbReference type="GO" id="GO:0005667">
    <property type="term" value="C:transcription regulator complex"/>
    <property type="evidence" value="ECO:0007669"/>
    <property type="project" value="TreeGrafter"/>
</dbReference>
<proteinExistence type="predicted"/>
<evidence type="ECO:0000256" key="5">
    <source>
        <dbReference type="ARBA" id="ARBA00022737"/>
    </source>
</evidence>
<dbReference type="PANTHER" id="PTHR14003:SF26">
    <property type="entry name" value="ZINC FINGER PROTEIN 367"/>
    <property type="match status" value="1"/>
</dbReference>
<dbReference type="PROSITE" id="PS00028">
    <property type="entry name" value="ZINC_FINGER_C2H2_1"/>
    <property type="match status" value="2"/>
</dbReference>
<dbReference type="Gene3D" id="3.30.160.60">
    <property type="entry name" value="Classic Zinc Finger"/>
    <property type="match status" value="2"/>
</dbReference>
<dbReference type="GO" id="GO:0031519">
    <property type="term" value="C:PcG protein complex"/>
    <property type="evidence" value="ECO:0007669"/>
    <property type="project" value="TreeGrafter"/>
</dbReference>
<dbReference type="FunFam" id="3.30.160.60:FF:000063">
    <property type="entry name" value="Wilms tumor 1-KTS isoform"/>
    <property type="match status" value="1"/>
</dbReference>
<feature type="region of interest" description="Disordered" evidence="11">
    <location>
        <begin position="242"/>
        <end position="267"/>
    </location>
</feature>
<evidence type="ECO:0000256" key="10">
    <source>
        <dbReference type="PROSITE-ProRule" id="PRU00042"/>
    </source>
</evidence>
<reference evidence="13" key="1">
    <citation type="journal article" date="2024" name="Gigascience">
        <title>Chromosome-level genome of the poultry shaft louse Menopon gallinae provides insight into the host-switching and adaptive evolution of parasitic lice.</title>
        <authorList>
            <person name="Xu Y."/>
            <person name="Ma L."/>
            <person name="Liu S."/>
            <person name="Liang Y."/>
            <person name="Liu Q."/>
            <person name="He Z."/>
            <person name="Tian L."/>
            <person name="Duan Y."/>
            <person name="Cai W."/>
            <person name="Li H."/>
            <person name="Song F."/>
        </authorList>
    </citation>
    <scope>NUCLEOTIDE SEQUENCE</scope>
    <source>
        <strain evidence="13">Cailab_2023a</strain>
    </source>
</reference>
<evidence type="ECO:0000256" key="2">
    <source>
        <dbReference type="ARBA" id="ARBA00004642"/>
    </source>
</evidence>
<dbReference type="Pfam" id="PF00096">
    <property type="entry name" value="zf-C2H2"/>
    <property type="match status" value="2"/>
</dbReference>
<dbReference type="EMBL" id="JARGDH010000005">
    <property type="protein sequence ID" value="KAL0267892.1"/>
    <property type="molecule type" value="Genomic_DNA"/>
</dbReference>
<feature type="compositionally biased region" description="Basic and acidic residues" evidence="11">
    <location>
        <begin position="251"/>
        <end position="260"/>
    </location>
</feature>
<feature type="compositionally biased region" description="Basic residues" evidence="11">
    <location>
        <begin position="164"/>
        <end position="174"/>
    </location>
</feature>
<dbReference type="GO" id="GO:0005730">
    <property type="term" value="C:nucleolus"/>
    <property type="evidence" value="ECO:0007669"/>
    <property type="project" value="UniProtKB-SubCell"/>
</dbReference>
<evidence type="ECO:0000256" key="6">
    <source>
        <dbReference type="ARBA" id="ARBA00022771"/>
    </source>
</evidence>
<dbReference type="GO" id="GO:0000981">
    <property type="term" value="F:DNA-binding transcription factor activity, RNA polymerase II-specific"/>
    <property type="evidence" value="ECO:0007669"/>
    <property type="project" value="TreeGrafter"/>
</dbReference>
<gene>
    <name evidence="13" type="ORF">PYX00_010035</name>
</gene>
<dbReference type="GO" id="GO:0005654">
    <property type="term" value="C:nucleoplasm"/>
    <property type="evidence" value="ECO:0007669"/>
    <property type="project" value="UniProtKB-SubCell"/>
</dbReference>
<dbReference type="PROSITE" id="PS50157">
    <property type="entry name" value="ZINC_FINGER_C2H2_2"/>
    <property type="match status" value="2"/>
</dbReference>
<dbReference type="InterPro" id="IPR013087">
    <property type="entry name" value="Znf_C2H2_type"/>
</dbReference>
<feature type="region of interest" description="Disordered" evidence="11">
    <location>
        <begin position="1"/>
        <end position="24"/>
    </location>
</feature>
<dbReference type="GO" id="GO:0000978">
    <property type="term" value="F:RNA polymerase II cis-regulatory region sequence-specific DNA binding"/>
    <property type="evidence" value="ECO:0007669"/>
    <property type="project" value="TreeGrafter"/>
</dbReference>
<keyword evidence="3" id="KW-1017">Isopeptide bond</keyword>